<dbReference type="Pfam" id="PF00078">
    <property type="entry name" value="RVT_1"/>
    <property type="match status" value="1"/>
</dbReference>
<dbReference type="RefSeq" id="XP_065663100.1">
    <property type="nucleotide sequence ID" value="XM_065807028.1"/>
</dbReference>
<evidence type="ECO:0000256" key="1">
    <source>
        <dbReference type="SAM" id="Coils"/>
    </source>
</evidence>
<feature type="domain" description="Reverse transcriptase" evidence="2">
    <location>
        <begin position="390"/>
        <end position="518"/>
    </location>
</feature>
<dbReference type="InterPro" id="IPR000477">
    <property type="entry name" value="RT_dom"/>
</dbReference>
<dbReference type="PANTHER" id="PTHR47510:SF3">
    <property type="entry name" value="ENDO_EXONUCLEASE_PHOSPHATASE DOMAIN-CONTAINING PROTEIN"/>
    <property type="match status" value="1"/>
</dbReference>
<protein>
    <submittedName>
        <fullName evidence="4">Uncharacterized protein LOC136085709</fullName>
    </submittedName>
</protein>
<name>A0ABM4CMS2_HYDVU</name>
<gene>
    <name evidence="4" type="primary">LOC136085709</name>
</gene>
<keyword evidence="3" id="KW-1185">Reference proteome</keyword>
<dbReference type="PROSITE" id="PS50878">
    <property type="entry name" value="RT_POL"/>
    <property type="match status" value="1"/>
</dbReference>
<dbReference type="GeneID" id="136085709"/>
<evidence type="ECO:0000259" key="2">
    <source>
        <dbReference type="PROSITE" id="PS50878"/>
    </source>
</evidence>
<reference evidence="4" key="1">
    <citation type="submission" date="2025-08" db="UniProtKB">
        <authorList>
            <consortium name="RefSeq"/>
        </authorList>
    </citation>
    <scope>IDENTIFICATION</scope>
</reference>
<keyword evidence="1" id="KW-0175">Coiled coil</keyword>
<dbReference type="SUPFAM" id="SSF56672">
    <property type="entry name" value="DNA/RNA polymerases"/>
    <property type="match status" value="1"/>
</dbReference>
<organism evidence="3 4">
    <name type="scientific">Hydra vulgaris</name>
    <name type="common">Hydra</name>
    <name type="synonym">Hydra attenuata</name>
    <dbReference type="NCBI Taxonomy" id="6087"/>
    <lineage>
        <taxon>Eukaryota</taxon>
        <taxon>Metazoa</taxon>
        <taxon>Cnidaria</taxon>
        <taxon>Hydrozoa</taxon>
        <taxon>Hydroidolina</taxon>
        <taxon>Anthoathecata</taxon>
        <taxon>Aplanulata</taxon>
        <taxon>Hydridae</taxon>
        <taxon>Hydra</taxon>
    </lineage>
</organism>
<dbReference type="InterPro" id="IPR043502">
    <property type="entry name" value="DNA/RNA_pol_sf"/>
</dbReference>
<dbReference type="Proteomes" id="UP001652625">
    <property type="component" value="Chromosome 10"/>
</dbReference>
<evidence type="ECO:0000313" key="4">
    <source>
        <dbReference type="RefSeq" id="XP_065663100.1"/>
    </source>
</evidence>
<accession>A0ABM4CMS2</accession>
<dbReference type="PANTHER" id="PTHR47510">
    <property type="entry name" value="REVERSE TRANSCRIPTASE DOMAIN-CONTAINING PROTEIN"/>
    <property type="match status" value="1"/>
</dbReference>
<proteinExistence type="predicted"/>
<sequence>MANKSISITHLKEIMDIHENTIMKLFSDRIDKLESKISVMQEENKNFKNEVSDLKKSVEFVSDKYENLLLEIDVSKKTAMSLVYQLNDTKINIENDNVIKDKLAELEDRSRRNNMRFNGIEEKEIETWQETENKNAILDKFVKAKLWNENLFINEDFSERTMEIRRKLFAEAKELRSKGKYAKVTYNNLFTRDFKPDLSISDGDKEVLSIEILTKNAKNIILSCCYRPPNGVIEDFNAFLHNDIIKKSSHEKKLNYIIEKYKDNSKQTWQVLREITGSKKLKASSLPKAIKVDNKIFDDPGVVANKMNEFFTSVGPNLAKKISNINKTINRCSFPLISYLNSFELSFDEFDRASKMLKLNRAVGPDDINGNIVIDSYDIKKNILLKIFKCSIQQGIFPDELKIARVSPIFKGGDLLNVSNYRPISVLSVFSKIIERILYNKIFNHLSQNNILYKNQYGFKKNNSTEHAILQITQYITESFESSKFTSGIFIDLSKAFDTIDHKILFKNLNIMESLALF</sequence>
<feature type="coiled-coil region" evidence="1">
    <location>
        <begin position="23"/>
        <end position="64"/>
    </location>
</feature>
<evidence type="ECO:0000313" key="3">
    <source>
        <dbReference type="Proteomes" id="UP001652625"/>
    </source>
</evidence>
<dbReference type="CDD" id="cd01650">
    <property type="entry name" value="RT_nLTR_like"/>
    <property type="match status" value="1"/>
</dbReference>